<sequence>MKSDTSVTFKQSTLLPWVELRIANQSSACYESHSHDEFSFGIIDHGVADYRNRKQTHRISQGDVVTINPADVHSCNPDLGSDKSNAWSYRMLFVDTLKMGQIQSEILPQQHIDYLPFLADFDRSLELKQRFIALFNALQAGGSTLETEVSFYNFIESSFAKSPSKNSVRIDQAASLLRVREKLLDEVDAQHQLDQLAQEAGISRYQLIRSFKNQFGLPPHAYLMDEKIKRSKHMLKRGQKIAEVALLLGFSDQAHFQRHFKRKLSVTPKFYQSHFVDL</sequence>
<keyword evidence="1" id="KW-0805">Transcription regulation</keyword>
<dbReference type="InterPro" id="IPR037923">
    <property type="entry name" value="HTH-like"/>
</dbReference>
<dbReference type="SMART" id="SM00342">
    <property type="entry name" value="HTH_ARAC"/>
    <property type="match status" value="1"/>
</dbReference>
<dbReference type="InterPro" id="IPR003313">
    <property type="entry name" value="AraC-bd"/>
</dbReference>
<reference evidence="6 7" key="1">
    <citation type="submission" date="2020-07" db="EMBL/GenBank/DDBJ databases">
        <title>Vibrio marinisediminis sp. nov., isolated from marine sediment.</title>
        <authorList>
            <person name="Ji X."/>
        </authorList>
    </citation>
    <scope>NUCLEOTIDE SEQUENCE [LARGE SCALE GENOMIC DNA]</scope>
    <source>
        <strain evidence="6 7">404</strain>
    </source>
</reference>
<dbReference type="InterPro" id="IPR020449">
    <property type="entry name" value="Tscrpt_reg_AraC-type_HTH"/>
</dbReference>
<dbReference type="InterPro" id="IPR018062">
    <property type="entry name" value="HTH_AraC-typ_CS"/>
</dbReference>
<evidence type="ECO:0000259" key="5">
    <source>
        <dbReference type="PROSITE" id="PS01124"/>
    </source>
</evidence>
<dbReference type="GO" id="GO:0043565">
    <property type="term" value="F:sequence-specific DNA binding"/>
    <property type="evidence" value="ECO:0007669"/>
    <property type="project" value="InterPro"/>
</dbReference>
<keyword evidence="4" id="KW-0804">Transcription</keyword>
<dbReference type="SUPFAM" id="SSF51215">
    <property type="entry name" value="Regulatory protein AraC"/>
    <property type="match status" value="1"/>
</dbReference>
<evidence type="ECO:0000256" key="4">
    <source>
        <dbReference type="ARBA" id="ARBA00023163"/>
    </source>
</evidence>
<keyword evidence="3" id="KW-0010">Activator</keyword>
<dbReference type="EMBL" id="JACFYF010000001">
    <property type="protein sequence ID" value="MBA5761086.1"/>
    <property type="molecule type" value="Genomic_DNA"/>
</dbReference>
<name>A0A7W2FMZ0_9VIBR</name>
<dbReference type="InterPro" id="IPR018060">
    <property type="entry name" value="HTH_AraC"/>
</dbReference>
<gene>
    <name evidence="6" type="ORF">H2O73_01930</name>
</gene>
<dbReference type="AlphaFoldDB" id="A0A7W2FMZ0"/>
<keyword evidence="2" id="KW-0238">DNA-binding</keyword>
<accession>A0A7W2FMZ0</accession>
<evidence type="ECO:0000313" key="7">
    <source>
        <dbReference type="Proteomes" id="UP000571701"/>
    </source>
</evidence>
<dbReference type="Pfam" id="PF02311">
    <property type="entry name" value="AraC_binding"/>
    <property type="match status" value="1"/>
</dbReference>
<keyword evidence="7" id="KW-1185">Reference proteome</keyword>
<evidence type="ECO:0000256" key="1">
    <source>
        <dbReference type="ARBA" id="ARBA00023015"/>
    </source>
</evidence>
<evidence type="ECO:0000313" key="6">
    <source>
        <dbReference type="EMBL" id="MBA5761086.1"/>
    </source>
</evidence>
<organism evidence="6 7">
    <name type="scientific">Vibrio marinisediminis</name>
    <dbReference type="NCBI Taxonomy" id="2758441"/>
    <lineage>
        <taxon>Bacteria</taxon>
        <taxon>Pseudomonadati</taxon>
        <taxon>Pseudomonadota</taxon>
        <taxon>Gammaproteobacteria</taxon>
        <taxon>Vibrionales</taxon>
        <taxon>Vibrionaceae</taxon>
        <taxon>Vibrio</taxon>
    </lineage>
</organism>
<dbReference type="SUPFAM" id="SSF46689">
    <property type="entry name" value="Homeodomain-like"/>
    <property type="match status" value="2"/>
</dbReference>
<dbReference type="RefSeq" id="WP_182105969.1">
    <property type="nucleotide sequence ID" value="NZ_JACFYF010000001.1"/>
</dbReference>
<dbReference type="Gene3D" id="1.10.10.60">
    <property type="entry name" value="Homeodomain-like"/>
    <property type="match status" value="2"/>
</dbReference>
<dbReference type="InterPro" id="IPR009057">
    <property type="entry name" value="Homeodomain-like_sf"/>
</dbReference>
<dbReference type="InterPro" id="IPR050204">
    <property type="entry name" value="AraC_XylS_family_regulators"/>
</dbReference>
<dbReference type="PROSITE" id="PS00041">
    <property type="entry name" value="HTH_ARAC_FAMILY_1"/>
    <property type="match status" value="1"/>
</dbReference>
<dbReference type="PANTHER" id="PTHR46796:SF2">
    <property type="entry name" value="TRANSCRIPTIONAL REGULATORY PROTEIN"/>
    <property type="match status" value="1"/>
</dbReference>
<comment type="caution">
    <text evidence="6">The sequence shown here is derived from an EMBL/GenBank/DDBJ whole genome shotgun (WGS) entry which is preliminary data.</text>
</comment>
<dbReference type="Proteomes" id="UP000571701">
    <property type="component" value="Unassembled WGS sequence"/>
</dbReference>
<dbReference type="Pfam" id="PF12833">
    <property type="entry name" value="HTH_18"/>
    <property type="match status" value="1"/>
</dbReference>
<proteinExistence type="predicted"/>
<dbReference type="GO" id="GO:0003700">
    <property type="term" value="F:DNA-binding transcription factor activity"/>
    <property type="evidence" value="ECO:0007669"/>
    <property type="project" value="InterPro"/>
</dbReference>
<dbReference type="PANTHER" id="PTHR46796">
    <property type="entry name" value="HTH-TYPE TRANSCRIPTIONAL ACTIVATOR RHAS-RELATED"/>
    <property type="match status" value="1"/>
</dbReference>
<evidence type="ECO:0000256" key="2">
    <source>
        <dbReference type="ARBA" id="ARBA00023125"/>
    </source>
</evidence>
<evidence type="ECO:0000256" key="3">
    <source>
        <dbReference type="ARBA" id="ARBA00023159"/>
    </source>
</evidence>
<dbReference type="PROSITE" id="PS01124">
    <property type="entry name" value="HTH_ARAC_FAMILY_2"/>
    <property type="match status" value="1"/>
</dbReference>
<dbReference type="PRINTS" id="PR00032">
    <property type="entry name" value="HTHARAC"/>
</dbReference>
<protein>
    <submittedName>
        <fullName evidence="6">AraC family transcriptional regulator</fullName>
    </submittedName>
</protein>
<feature type="domain" description="HTH araC/xylS-type" evidence="5">
    <location>
        <begin position="177"/>
        <end position="274"/>
    </location>
</feature>